<evidence type="ECO:0000256" key="3">
    <source>
        <dbReference type="SAM" id="MobiDB-lite"/>
    </source>
</evidence>
<evidence type="ECO:0000313" key="6">
    <source>
        <dbReference type="Proteomes" id="UP000252995"/>
    </source>
</evidence>
<dbReference type="Proteomes" id="UP000252995">
    <property type="component" value="Unassembled WGS sequence"/>
</dbReference>
<gene>
    <name evidence="5" type="ORF">DET50_1512</name>
</gene>
<feature type="region of interest" description="Disordered" evidence="3">
    <location>
        <begin position="217"/>
        <end position="240"/>
    </location>
</feature>
<evidence type="ECO:0000256" key="1">
    <source>
        <dbReference type="ARBA" id="ARBA00010873"/>
    </source>
</evidence>
<feature type="domain" description="MobA/MobL protein" evidence="4">
    <location>
        <begin position="17"/>
        <end position="233"/>
    </location>
</feature>
<dbReference type="InterPro" id="IPR005053">
    <property type="entry name" value="MobA_MobL"/>
</dbReference>
<feature type="compositionally biased region" description="Basic and acidic residues" evidence="3">
    <location>
        <begin position="152"/>
        <end position="170"/>
    </location>
</feature>
<feature type="non-terminal residue" evidence="5">
    <location>
        <position position="265"/>
    </location>
</feature>
<dbReference type="OrthoDB" id="1634048at2"/>
<dbReference type="Gene3D" id="3.30.930.30">
    <property type="match status" value="1"/>
</dbReference>
<evidence type="ECO:0000256" key="2">
    <source>
        <dbReference type="ARBA" id="ARBA00022971"/>
    </source>
</evidence>
<dbReference type="Pfam" id="PF03389">
    <property type="entry name" value="MobA_MobL"/>
    <property type="match status" value="1"/>
</dbReference>
<name>A0A366FW54_9GAMM</name>
<sequence>MASTTCSIKPVKRSAGRSATAAAAYRAGAEVIDHRTGEIHDYTRKGGVVSAEIIAPDHAPEWAHDREALWNAAELAENRQNSQVAREFLIGLPHELDEAQRQELAHEFAQSLVDRYGFAVEVCIHKPDKGGDQRNHHAHILATTRRMGPEGLTEKTRELDDRTKPKLKNGEKGEARGVAEVRWVRQQFEDLTNAHLERAGLDERIDMRSYEDQGLDIEPTQHMGPAATAMERRKPGSTRIGQENVARLFRNEDLVHEQILVEVEE</sequence>
<keyword evidence="2" id="KW-0184">Conjugation</keyword>
<evidence type="ECO:0000313" key="5">
    <source>
        <dbReference type="EMBL" id="RBP18923.1"/>
    </source>
</evidence>
<proteinExistence type="inferred from homology"/>
<organism evidence="5 6">
    <name type="scientific">Marinobacter pelagius</name>
    <dbReference type="NCBI Taxonomy" id="379482"/>
    <lineage>
        <taxon>Bacteria</taxon>
        <taxon>Pseudomonadati</taxon>
        <taxon>Pseudomonadota</taxon>
        <taxon>Gammaproteobacteria</taxon>
        <taxon>Pseudomonadales</taxon>
        <taxon>Marinobacteraceae</taxon>
        <taxon>Marinobacter</taxon>
    </lineage>
</organism>
<evidence type="ECO:0000259" key="4">
    <source>
        <dbReference type="Pfam" id="PF03389"/>
    </source>
</evidence>
<dbReference type="RefSeq" id="WP_147252234.1">
    <property type="nucleotide sequence ID" value="NZ_QNRO01000051.1"/>
</dbReference>
<feature type="region of interest" description="Disordered" evidence="3">
    <location>
        <begin position="149"/>
        <end position="170"/>
    </location>
</feature>
<comment type="similarity">
    <text evidence="1">Belongs to the MobA/MobL family.</text>
</comment>
<dbReference type="EMBL" id="QNRO01000051">
    <property type="protein sequence ID" value="RBP18923.1"/>
    <property type="molecule type" value="Genomic_DNA"/>
</dbReference>
<dbReference type="AlphaFoldDB" id="A0A366FW54"/>
<accession>A0A366FW54</accession>
<comment type="caution">
    <text evidence="5">The sequence shown here is derived from an EMBL/GenBank/DDBJ whole genome shotgun (WGS) entry which is preliminary data.</text>
</comment>
<dbReference type="NCBIfam" id="NF041496">
    <property type="entry name" value="MobQ"/>
    <property type="match status" value="1"/>
</dbReference>
<protein>
    <submittedName>
        <fullName evidence="5">MobA/MobL family protein</fullName>
    </submittedName>
</protein>
<reference evidence="5 6" key="1">
    <citation type="submission" date="2018-06" db="EMBL/GenBank/DDBJ databases">
        <title>Freshwater and sediment microbial communities from various areas in North America, analyzing microbe dynamics in response to fracking.</title>
        <authorList>
            <person name="Lamendella R."/>
        </authorList>
    </citation>
    <scope>NUCLEOTIDE SEQUENCE [LARGE SCALE GENOMIC DNA]</scope>
    <source>
        <strain evidence="5 6">114J</strain>
    </source>
</reference>